<reference evidence="1 2" key="1">
    <citation type="submission" date="2013-09" db="EMBL/GenBank/DDBJ databases">
        <title>Genomic characterization of Ralstonia solanacearum phage phiRSB3.</title>
        <authorList>
            <person name="Kawasaki T."/>
            <person name="Matsunami M."/>
            <person name="Fujie M."/>
            <person name="Yamada T."/>
        </authorList>
    </citation>
    <scope>NUCLEOTIDE SEQUENCE [LARGE SCALE GENOMIC DNA]</scope>
</reference>
<evidence type="ECO:0000313" key="1">
    <source>
        <dbReference type="EMBL" id="BAN92313.1"/>
    </source>
</evidence>
<dbReference type="EMBL" id="AB854109">
    <property type="protein sequence ID" value="BAN92313.1"/>
    <property type="molecule type" value="Genomic_DNA"/>
</dbReference>
<dbReference type="GeneID" id="17699629"/>
<dbReference type="RefSeq" id="YP_008853890.1">
    <property type="nucleotide sequence ID" value="NC_022917.1"/>
</dbReference>
<organism evidence="1 2">
    <name type="scientific">Ralstonia phage RSB3</name>
    <dbReference type="NCBI Taxonomy" id="1402875"/>
    <lineage>
        <taxon>Viruses</taxon>
        <taxon>Duplodnaviria</taxon>
        <taxon>Heunggongvirae</taxon>
        <taxon>Uroviricota</taxon>
        <taxon>Caudoviricetes</taxon>
        <taxon>Autographivirales</taxon>
        <taxon>Autoscriptoviridae</taxon>
        <taxon>Jiaoyazivirus</taxon>
        <taxon>Jiaoyazivirus RSB3</taxon>
    </lineage>
</organism>
<dbReference type="Proteomes" id="UP000016888">
    <property type="component" value="Segment"/>
</dbReference>
<accession>U3TK57</accession>
<keyword evidence="2" id="KW-1185">Reference proteome</keyword>
<evidence type="ECO:0000313" key="2">
    <source>
        <dbReference type="Proteomes" id="UP000016888"/>
    </source>
</evidence>
<sequence length="92" mass="10320">MNLHQAIYTEVEPATNQHGTQVVARLGHMVVTVPYPYEFTEWEDIHGAAVLALLQRKAKVNPDTTKYAYIPALFGAGMVWVCNETIGREFTV</sequence>
<proteinExistence type="predicted"/>
<protein>
    <submittedName>
        <fullName evidence="1">Uncharacterized protein</fullName>
    </submittedName>
</protein>
<dbReference type="KEGG" id="vg:17699629"/>
<name>U3TK57_9CAUD</name>
<dbReference type="OrthoDB" id="25952at10239"/>